<accession>A0A177B4Q0</accession>
<dbReference type="InterPro" id="IPR013766">
    <property type="entry name" value="Thioredoxin_domain"/>
</dbReference>
<dbReference type="PROSITE" id="PS51352">
    <property type="entry name" value="THIOREDOXIN_2"/>
    <property type="match status" value="3"/>
</dbReference>
<dbReference type="PRINTS" id="PR00625">
    <property type="entry name" value="JDOMAIN"/>
</dbReference>
<dbReference type="PROSITE" id="PS00636">
    <property type="entry name" value="DNAJ_1"/>
    <property type="match status" value="1"/>
</dbReference>
<dbReference type="GO" id="GO:0006914">
    <property type="term" value="P:autophagy"/>
    <property type="evidence" value="ECO:0007669"/>
    <property type="project" value="UniProtKB-KW"/>
</dbReference>
<dbReference type="Proteomes" id="UP000078046">
    <property type="component" value="Unassembled WGS sequence"/>
</dbReference>
<evidence type="ECO:0000256" key="3">
    <source>
        <dbReference type="ARBA" id="ARBA00020921"/>
    </source>
</evidence>
<organism evidence="10 11">
    <name type="scientific">Intoshia linei</name>
    <dbReference type="NCBI Taxonomy" id="1819745"/>
    <lineage>
        <taxon>Eukaryota</taxon>
        <taxon>Metazoa</taxon>
        <taxon>Spiralia</taxon>
        <taxon>Lophotrochozoa</taxon>
        <taxon>Mesozoa</taxon>
        <taxon>Orthonectida</taxon>
        <taxon>Rhopaluridae</taxon>
        <taxon>Intoshia</taxon>
    </lineage>
</organism>
<dbReference type="PANTHER" id="PTHR44340">
    <property type="entry name" value="DNAJ HOMOLOG SUBFAMILY C MEMBER 10"/>
    <property type="match status" value="1"/>
</dbReference>
<keyword evidence="4" id="KW-0072">Autophagy</keyword>
<comment type="function">
    <text evidence="5">Plays an important role in regulating the size of autophagosomes during the formation process.</text>
</comment>
<dbReference type="GO" id="GO:0005788">
    <property type="term" value="C:endoplasmic reticulum lumen"/>
    <property type="evidence" value="ECO:0007669"/>
    <property type="project" value="TreeGrafter"/>
</dbReference>
<dbReference type="Pfam" id="PF00085">
    <property type="entry name" value="Thioredoxin"/>
    <property type="match status" value="4"/>
</dbReference>
<reference evidence="10 11" key="1">
    <citation type="submission" date="2016-04" db="EMBL/GenBank/DDBJ databases">
        <title>The genome of Intoshia linei affirms orthonectids as highly simplified spiralians.</title>
        <authorList>
            <person name="Mikhailov K.V."/>
            <person name="Slusarev G.S."/>
            <person name="Nikitin M.A."/>
            <person name="Logacheva M.D."/>
            <person name="Penin A."/>
            <person name="Aleoshin V."/>
            <person name="Panchin Y.V."/>
        </authorList>
    </citation>
    <scope>NUCLEOTIDE SEQUENCE [LARGE SCALE GENOMIC DNA]</scope>
    <source>
        <strain evidence="10">Intl2013</strain>
        <tissue evidence="10">Whole animal</tissue>
    </source>
</reference>
<dbReference type="PANTHER" id="PTHR44340:SF1">
    <property type="entry name" value="DNAJ HOMOLOG SUBFAMILY C MEMBER 10"/>
    <property type="match status" value="1"/>
</dbReference>
<sequence>MNLLKFQSISCILIQCLVYVLSKQVVNLYEILGIDSDATPQQIRKAFKKKAIIHHPDKKEANLNENSKDENKASEHFQEINRAYEILKNPKQREIYDRFGEEGLKEHEKMGSGHWNYHGDMGLYDNDEEIISIDENEFELNSFEKDIWIVKYYSSQCSKCKDFATDYRRLGQEMYPVVNVAAMDCSENQQFCQIKEIQHLPTIILYPDDIKYSGELSYDAVYEFVLKHSAKNKKIWKDYQFINHIEKTANKRCLVSFCKDDCISTKHLKLLSSKLHNILTVGTVDCYQIPEKCDVAADSTNDIVYYENCFQSYAHNFGNIASIHSIYMSIIIHLPDIKMFDNQDVEQIFDSNPNEFDHVIYLYDDEYKIDDNFKVFAENIKDLKMGRVECKSIGDLCSKLAEHALPAWIYIRKDGAFERHYGKSNVHDLSQFIEVVSESSVLAVSDDYFNNNVINSKDQNIIWVVDFFSPACAPCMRFLKTLRKYSSTKRDNLKFVSLNCMKYRNTCSNNGIRSYPTCVIMTANKAPIYETGSKSESELDDFIEFALNPVILTLNEDNISRLLNKPKDEMWLVDYYIQGCPPCQMMMSEWNKLGKYYKSKEKIIVAKIDCSENMYICNKMSIYSYPHIVGYPTGSKGTDKSSQYNENWRNADAFIAWSSQFRESFVKSVDQKYFNKKILNSKTPHIVDFYASWCRPCNMYAPKFNDLAEEYRNNKIKFVKIDCNIHGTFCNSVGIDSYPTIRYYSEKTNNNFGVNFNNRDVPFLRNYIETNIKPKAIPKHYRDEL</sequence>
<evidence type="ECO:0000256" key="4">
    <source>
        <dbReference type="ARBA" id="ARBA00023006"/>
    </source>
</evidence>
<dbReference type="GO" id="GO:0016671">
    <property type="term" value="F:oxidoreductase activity, acting on a sulfur group of donors, disulfide as acceptor"/>
    <property type="evidence" value="ECO:0007669"/>
    <property type="project" value="TreeGrafter"/>
</dbReference>
<feature type="domain" description="Thioredoxin" evidence="9">
    <location>
        <begin position="119"/>
        <end position="230"/>
    </location>
</feature>
<feature type="chain" id="PRO_5008056830" description="DnaJ homolog subfamily C member 10" evidence="7">
    <location>
        <begin position="23"/>
        <end position="785"/>
    </location>
</feature>
<protein>
    <recommendedName>
        <fullName evidence="2">DnaJ homolog subfamily C member 10</fullName>
    </recommendedName>
    <alternativeName>
        <fullName evidence="3">DnaJ homolog subfamily C member 16</fullName>
    </alternativeName>
    <alternativeName>
        <fullName evidence="6">Endoplasmic reticulum DNA J domain-containing protein 8</fullName>
    </alternativeName>
</protein>
<feature type="signal peptide" evidence="7">
    <location>
        <begin position="1"/>
        <end position="22"/>
    </location>
</feature>
<dbReference type="InterPro" id="IPR052460">
    <property type="entry name" value="ER_disulfide_reductase"/>
</dbReference>
<evidence type="ECO:0000256" key="5">
    <source>
        <dbReference type="ARBA" id="ARBA00035002"/>
    </source>
</evidence>
<feature type="domain" description="Thioredoxin" evidence="9">
    <location>
        <begin position="399"/>
        <end position="548"/>
    </location>
</feature>
<evidence type="ECO:0000256" key="1">
    <source>
        <dbReference type="ARBA" id="ARBA00004163"/>
    </source>
</evidence>
<dbReference type="EMBL" id="LWCA01000319">
    <property type="protein sequence ID" value="OAF69206.1"/>
    <property type="molecule type" value="Genomic_DNA"/>
</dbReference>
<evidence type="ECO:0000259" key="8">
    <source>
        <dbReference type="PROSITE" id="PS50076"/>
    </source>
</evidence>
<dbReference type="PROSITE" id="PS50076">
    <property type="entry name" value="DNAJ_2"/>
    <property type="match status" value="1"/>
</dbReference>
<evidence type="ECO:0000313" key="10">
    <source>
        <dbReference type="EMBL" id="OAF69206.1"/>
    </source>
</evidence>
<evidence type="ECO:0000313" key="11">
    <source>
        <dbReference type="Proteomes" id="UP000078046"/>
    </source>
</evidence>
<dbReference type="GO" id="GO:0005789">
    <property type="term" value="C:endoplasmic reticulum membrane"/>
    <property type="evidence" value="ECO:0007669"/>
    <property type="project" value="UniProtKB-SubCell"/>
</dbReference>
<dbReference type="InterPro" id="IPR036249">
    <property type="entry name" value="Thioredoxin-like_sf"/>
</dbReference>
<dbReference type="Gene3D" id="1.10.287.110">
    <property type="entry name" value="DnaJ domain"/>
    <property type="match status" value="1"/>
</dbReference>
<comment type="subcellular location">
    <subcellularLocation>
        <location evidence="1">Endoplasmic reticulum membrane</location>
        <topology evidence="1">Single-pass type IV membrane protein</topology>
    </subcellularLocation>
</comment>
<dbReference type="Gene3D" id="3.40.30.10">
    <property type="entry name" value="Glutaredoxin"/>
    <property type="match status" value="6"/>
</dbReference>
<evidence type="ECO:0000256" key="7">
    <source>
        <dbReference type="SAM" id="SignalP"/>
    </source>
</evidence>
<name>A0A177B4Q0_9BILA</name>
<dbReference type="OrthoDB" id="5810603at2759"/>
<dbReference type="SMART" id="SM00271">
    <property type="entry name" value="DnaJ"/>
    <property type="match status" value="1"/>
</dbReference>
<feature type="domain" description="Thioredoxin" evidence="9">
    <location>
        <begin position="635"/>
        <end position="773"/>
    </location>
</feature>
<dbReference type="InterPro" id="IPR017937">
    <property type="entry name" value="Thioredoxin_CS"/>
</dbReference>
<keyword evidence="11" id="KW-1185">Reference proteome</keyword>
<keyword evidence="7" id="KW-0732">Signal</keyword>
<dbReference type="GO" id="GO:0051787">
    <property type="term" value="F:misfolded protein binding"/>
    <property type="evidence" value="ECO:0007669"/>
    <property type="project" value="TreeGrafter"/>
</dbReference>
<evidence type="ECO:0000259" key="9">
    <source>
        <dbReference type="PROSITE" id="PS51352"/>
    </source>
</evidence>
<evidence type="ECO:0000256" key="2">
    <source>
        <dbReference type="ARBA" id="ARBA00020920"/>
    </source>
</evidence>
<dbReference type="AlphaFoldDB" id="A0A177B4Q0"/>
<dbReference type="PROSITE" id="PS00194">
    <property type="entry name" value="THIOREDOXIN_1"/>
    <property type="match status" value="1"/>
</dbReference>
<dbReference type="CDD" id="cd02961">
    <property type="entry name" value="PDI_a_family"/>
    <property type="match status" value="2"/>
</dbReference>
<dbReference type="SUPFAM" id="SSF46565">
    <property type="entry name" value="Chaperone J-domain"/>
    <property type="match status" value="1"/>
</dbReference>
<evidence type="ECO:0000256" key="6">
    <source>
        <dbReference type="ARBA" id="ARBA00035043"/>
    </source>
</evidence>
<feature type="domain" description="J" evidence="8">
    <location>
        <begin position="27"/>
        <end position="100"/>
    </location>
</feature>
<comment type="caution">
    <text evidence="10">The sequence shown here is derived from an EMBL/GenBank/DDBJ whole genome shotgun (WGS) entry which is preliminary data.</text>
</comment>
<dbReference type="CDD" id="cd06257">
    <property type="entry name" value="DnaJ"/>
    <property type="match status" value="1"/>
</dbReference>
<dbReference type="InterPro" id="IPR001623">
    <property type="entry name" value="DnaJ_domain"/>
</dbReference>
<dbReference type="SUPFAM" id="SSF52833">
    <property type="entry name" value="Thioredoxin-like"/>
    <property type="match status" value="4"/>
</dbReference>
<dbReference type="GO" id="GO:0036498">
    <property type="term" value="P:IRE1-mediated unfolded protein response"/>
    <property type="evidence" value="ECO:0007669"/>
    <property type="project" value="TreeGrafter"/>
</dbReference>
<dbReference type="Pfam" id="PF00226">
    <property type="entry name" value="DnaJ"/>
    <property type="match status" value="1"/>
</dbReference>
<dbReference type="GO" id="GO:0015035">
    <property type="term" value="F:protein-disulfide reductase activity"/>
    <property type="evidence" value="ECO:0007669"/>
    <property type="project" value="TreeGrafter"/>
</dbReference>
<dbReference type="InterPro" id="IPR018253">
    <property type="entry name" value="DnaJ_domain_CS"/>
</dbReference>
<dbReference type="InterPro" id="IPR036869">
    <property type="entry name" value="J_dom_sf"/>
</dbReference>
<gene>
    <name evidence="10" type="ORF">A3Q56_03049</name>
</gene>
<proteinExistence type="predicted"/>